<keyword evidence="1" id="KW-0812">Transmembrane</keyword>
<evidence type="ECO:0000313" key="2">
    <source>
        <dbReference type="EMBL" id="MEQ2210907.1"/>
    </source>
</evidence>
<keyword evidence="1" id="KW-0472">Membrane</keyword>
<comment type="caution">
    <text evidence="2">The sequence shown here is derived from an EMBL/GenBank/DDBJ whole genome shotgun (WGS) entry which is preliminary data.</text>
</comment>
<feature type="transmembrane region" description="Helical" evidence="1">
    <location>
        <begin position="15"/>
        <end position="39"/>
    </location>
</feature>
<keyword evidence="1" id="KW-1133">Transmembrane helix</keyword>
<reference evidence="2 3" key="1">
    <citation type="submission" date="2021-06" db="EMBL/GenBank/DDBJ databases">
        <authorList>
            <person name="Palmer J.M."/>
        </authorList>
    </citation>
    <scope>NUCLEOTIDE SEQUENCE [LARGE SCALE GENOMIC DNA]</scope>
    <source>
        <strain evidence="2 3">XC_2019</strain>
        <tissue evidence="2">Muscle</tissue>
    </source>
</reference>
<name>A0ABV0RU76_9TELE</name>
<dbReference type="Proteomes" id="UP001434883">
    <property type="component" value="Unassembled WGS sequence"/>
</dbReference>
<dbReference type="EMBL" id="JAHRIN010055185">
    <property type="protein sequence ID" value="MEQ2210907.1"/>
    <property type="molecule type" value="Genomic_DNA"/>
</dbReference>
<sequence length="83" mass="9539">VQTYLDQMSSAPCSAVYRVCLSVQIFTVILFVLQIDAILRKEAMKAMTETFYAAIFGYDEVREMNRLCPDEETSNKSQIFRCP</sequence>
<gene>
    <name evidence="2" type="ORF">XENOCAPTIV_021723</name>
</gene>
<feature type="non-terminal residue" evidence="2">
    <location>
        <position position="1"/>
    </location>
</feature>
<protein>
    <submittedName>
        <fullName evidence="2">Uncharacterized protein</fullName>
    </submittedName>
</protein>
<accession>A0ABV0RU76</accession>
<organism evidence="2 3">
    <name type="scientific">Xenoophorus captivus</name>
    <dbReference type="NCBI Taxonomy" id="1517983"/>
    <lineage>
        <taxon>Eukaryota</taxon>
        <taxon>Metazoa</taxon>
        <taxon>Chordata</taxon>
        <taxon>Craniata</taxon>
        <taxon>Vertebrata</taxon>
        <taxon>Euteleostomi</taxon>
        <taxon>Actinopterygii</taxon>
        <taxon>Neopterygii</taxon>
        <taxon>Teleostei</taxon>
        <taxon>Neoteleostei</taxon>
        <taxon>Acanthomorphata</taxon>
        <taxon>Ovalentaria</taxon>
        <taxon>Atherinomorphae</taxon>
        <taxon>Cyprinodontiformes</taxon>
        <taxon>Goodeidae</taxon>
        <taxon>Xenoophorus</taxon>
    </lineage>
</organism>
<evidence type="ECO:0000256" key="1">
    <source>
        <dbReference type="SAM" id="Phobius"/>
    </source>
</evidence>
<keyword evidence="3" id="KW-1185">Reference proteome</keyword>
<evidence type="ECO:0000313" key="3">
    <source>
        <dbReference type="Proteomes" id="UP001434883"/>
    </source>
</evidence>
<proteinExistence type="predicted"/>